<keyword evidence="7" id="KW-1185">Reference proteome</keyword>
<accession>A0A7X2N0C0</accession>
<evidence type="ECO:0000256" key="3">
    <source>
        <dbReference type="ARBA" id="ARBA00023125"/>
    </source>
</evidence>
<dbReference type="InterPro" id="IPR016032">
    <property type="entry name" value="Sig_transdc_resp-reg_C-effctor"/>
</dbReference>
<dbReference type="GO" id="GO:0006355">
    <property type="term" value="P:regulation of DNA-templated transcription"/>
    <property type="evidence" value="ECO:0007669"/>
    <property type="project" value="InterPro"/>
</dbReference>
<keyword evidence="2" id="KW-0902">Two-component regulatory system</keyword>
<dbReference type="GO" id="GO:0000156">
    <property type="term" value="F:phosphorelay response regulator activity"/>
    <property type="evidence" value="ECO:0007669"/>
    <property type="project" value="TreeGrafter"/>
</dbReference>
<sequence>MDKKTVLIVDDEKDIRLTPTEFKILNLLMVNKGMVFSTEKIYDKIWGEEDFDVNNTVMVHIRNLRDKIESNNKKPQYIKTVWGVGYKFGE</sequence>
<comment type="caution">
    <text evidence="6">The sequence shown here is derived from an EMBL/GenBank/DDBJ whole genome shotgun (WGS) entry which is preliminary data.</text>
</comment>
<evidence type="ECO:0000313" key="7">
    <source>
        <dbReference type="Proteomes" id="UP000460287"/>
    </source>
</evidence>
<evidence type="ECO:0000313" key="6">
    <source>
        <dbReference type="EMBL" id="MSR91880.1"/>
    </source>
</evidence>
<evidence type="ECO:0000256" key="4">
    <source>
        <dbReference type="PROSITE-ProRule" id="PRU01091"/>
    </source>
</evidence>
<dbReference type="GO" id="GO:0000976">
    <property type="term" value="F:transcription cis-regulatory region binding"/>
    <property type="evidence" value="ECO:0007669"/>
    <property type="project" value="TreeGrafter"/>
</dbReference>
<feature type="domain" description="OmpR/PhoB-type" evidence="5">
    <location>
        <begin position="1"/>
        <end position="90"/>
    </location>
</feature>
<dbReference type="PANTHER" id="PTHR48111">
    <property type="entry name" value="REGULATOR OF RPOS"/>
    <property type="match status" value="1"/>
</dbReference>
<evidence type="ECO:0000256" key="1">
    <source>
        <dbReference type="ARBA" id="ARBA00022553"/>
    </source>
</evidence>
<dbReference type="Proteomes" id="UP000460287">
    <property type="component" value="Unassembled WGS sequence"/>
</dbReference>
<evidence type="ECO:0000256" key="2">
    <source>
        <dbReference type="ARBA" id="ARBA00023012"/>
    </source>
</evidence>
<dbReference type="InterPro" id="IPR036388">
    <property type="entry name" value="WH-like_DNA-bd_sf"/>
</dbReference>
<reference evidence="6 7" key="1">
    <citation type="submission" date="2019-08" db="EMBL/GenBank/DDBJ databases">
        <title>In-depth cultivation of the pig gut microbiome towards novel bacterial diversity and tailored functional studies.</title>
        <authorList>
            <person name="Wylensek D."/>
            <person name="Hitch T.C.A."/>
            <person name="Clavel T."/>
        </authorList>
    </citation>
    <scope>NUCLEOTIDE SEQUENCE [LARGE SCALE GENOMIC DNA]</scope>
    <source>
        <strain evidence="6 7">WCA-383-APC-5B</strain>
    </source>
</reference>
<dbReference type="GO" id="GO:0005829">
    <property type="term" value="C:cytosol"/>
    <property type="evidence" value="ECO:0007669"/>
    <property type="project" value="TreeGrafter"/>
</dbReference>
<dbReference type="CDD" id="cd00383">
    <property type="entry name" value="trans_reg_C"/>
    <property type="match status" value="1"/>
</dbReference>
<dbReference type="PANTHER" id="PTHR48111:SF2">
    <property type="entry name" value="RESPONSE REGULATOR SAER"/>
    <property type="match status" value="1"/>
</dbReference>
<dbReference type="AlphaFoldDB" id="A0A7X2N0C0"/>
<feature type="DNA-binding region" description="OmpR/PhoB-type" evidence="4">
    <location>
        <begin position="1"/>
        <end position="90"/>
    </location>
</feature>
<name>A0A7X2N0C0_9CLOT</name>
<dbReference type="GO" id="GO:0032993">
    <property type="term" value="C:protein-DNA complex"/>
    <property type="evidence" value="ECO:0007669"/>
    <property type="project" value="TreeGrafter"/>
</dbReference>
<gene>
    <name evidence="6" type="ORF">FYJ33_10805</name>
</gene>
<keyword evidence="3 4" id="KW-0238">DNA-binding</keyword>
<dbReference type="InterPro" id="IPR001867">
    <property type="entry name" value="OmpR/PhoB-type_DNA-bd"/>
</dbReference>
<dbReference type="Pfam" id="PF00486">
    <property type="entry name" value="Trans_reg_C"/>
    <property type="match status" value="1"/>
</dbReference>
<dbReference type="FunFam" id="1.10.10.10:FF:000018">
    <property type="entry name" value="DNA-binding response regulator ResD"/>
    <property type="match status" value="1"/>
</dbReference>
<proteinExistence type="predicted"/>
<keyword evidence="1" id="KW-0597">Phosphoprotein</keyword>
<organism evidence="6 7">
    <name type="scientific">Inconstantimicrobium porci</name>
    <dbReference type="NCBI Taxonomy" id="2652291"/>
    <lineage>
        <taxon>Bacteria</taxon>
        <taxon>Bacillati</taxon>
        <taxon>Bacillota</taxon>
        <taxon>Clostridia</taxon>
        <taxon>Eubacteriales</taxon>
        <taxon>Clostridiaceae</taxon>
        <taxon>Inconstantimicrobium</taxon>
    </lineage>
</organism>
<dbReference type="Gene3D" id="1.10.10.10">
    <property type="entry name" value="Winged helix-like DNA-binding domain superfamily/Winged helix DNA-binding domain"/>
    <property type="match status" value="1"/>
</dbReference>
<dbReference type="InterPro" id="IPR039420">
    <property type="entry name" value="WalR-like"/>
</dbReference>
<dbReference type="PROSITE" id="PS51755">
    <property type="entry name" value="OMPR_PHOB"/>
    <property type="match status" value="1"/>
</dbReference>
<dbReference type="RefSeq" id="WP_154531777.1">
    <property type="nucleotide sequence ID" value="NZ_JAQXTV010000056.1"/>
</dbReference>
<dbReference type="SUPFAM" id="SSF46894">
    <property type="entry name" value="C-terminal effector domain of the bipartite response regulators"/>
    <property type="match status" value="1"/>
</dbReference>
<evidence type="ECO:0000259" key="5">
    <source>
        <dbReference type="PROSITE" id="PS51755"/>
    </source>
</evidence>
<protein>
    <submittedName>
        <fullName evidence="6">Winged helix-turn-helix domain-containing protein</fullName>
    </submittedName>
</protein>
<dbReference type="EMBL" id="VULX01000017">
    <property type="protein sequence ID" value="MSR91880.1"/>
    <property type="molecule type" value="Genomic_DNA"/>
</dbReference>
<dbReference type="SMART" id="SM00862">
    <property type="entry name" value="Trans_reg_C"/>
    <property type="match status" value="1"/>
</dbReference>